<protein>
    <submittedName>
        <fullName evidence="1">Uncharacterized protein</fullName>
    </submittedName>
</protein>
<accession>A0A2X0QUS8</accession>
<name>A0A2X0QUS8_9PROT</name>
<evidence type="ECO:0000313" key="1">
    <source>
        <dbReference type="EMBL" id="SPS05943.1"/>
    </source>
</evidence>
<dbReference type="AlphaFoldDB" id="A0A2X0QUS8"/>
<organism evidence="1">
    <name type="scientific">Candidatus Nitrotoga fabula</name>
    <dbReference type="NCBI Taxonomy" id="2182327"/>
    <lineage>
        <taxon>Bacteria</taxon>
        <taxon>Pseudomonadati</taxon>
        <taxon>Pseudomonadota</taxon>
        <taxon>Betaproteobacteria</taxon>
        <taxon>Nitrosomonadales</taxon>
        <taxon>Gallionellaceae</taxon>
        <taxon>Candidatus Nitrotoga</taxon>
    </lineage>
</organism>
<gene>
    <name evidence="1" type="ORF">NITFAB_1533</name>
</gene>
<proteinExistence type="predicted"/>
<dbReference type="EMBL" id="LS423452">
    <property type="protein sequence ID" value="SPS05943.1"/>
    <property type="molecule type" value="Genomic_DNA"/>
</dbReference>
<reference evidence="1" key="1">
    <citation type="submission" date="2018-05" db="EMBL/GenBank/DDBJ databases">
        <authorList>
            <person name="Lanie J.A."/>
            <person name="Ng W.-L."/>
            <person name="Kazmierczak K.M."/>
            <person name="Andrzejewski T.M."/>
            <person name="Davidsen T.M."/>
            <person name="Wayne K.J."/>
            <person name="Tettelin H."/>
            <person name="Glass J.I."/>
            <person name="Rusch D."/>
            <person name="Podicherti R."/>
            <person name="Tsui H.-C.T."/>
            <person name="Winkler M.E."/>
        </authorList>
    </citation>
    <scope>NUCLEOTIDE SEQUENCE</scope>
    <source>
        <strain evidence="1">KNB</strain>
    </source>
</reference>
<sequence>MECLGGVAAVSDLCAQITKEREARRKRDQKIVAVWDAGQSYAAIGRAF</sequence>